<sequence length="290" mass="32107">MSNTDNHVHPQPQPTARTKPLVESAIEFPDEPLLLRMDKTTHAFYKTLTDEADKKMLEVVTHTANVSPILRQASKKDFKKYGNPEYPTITSSIIDKYAERQKVLLSSGTLDLVWGIRWLLSYVVLIDYPLQGTEMALADADILEVLGVAHQELVVSRQLSTMLPGSFNSACSIVFAGELKTIHIAHANGIAGVEEQTEGVAVDAVQTIGGMVDRDSICVSTASVDLRIMCSNNDDGKVSEFDRSIMKDTGTPFELKGTLHRLSDGTRYIDQVTMVWPTYTPLDYVDLAQF</sequence>
<keyword evidence="3" id="KW-1185">Reference proteome</keyword>
<name>A0A1Y1WLZ1_9FUNG</name>
<organism evidence="2 3">
    <name type="scientific">Linderina pennispora</name>
    <dbReference type="NCBI Taxonomy" id="61395"/>
    <lineage>
        <taxon>Eukaryota</taxon>
        <taxon>Fungi</taxon>
        <taxon>Fungi incertae sedis</taxon>
        <taxon>Zoopagomycota</taxon>
        <taxon>Kickxellomycotina</taxon>
        <taxon>Kickxellomycetes</taxon>
        <taxon>Kickxellales</taxon>
        <taxon>Kickxellaceae</taxon>
        <taxon>Linderina</taxon>
    </lineage>
</organism>
<dbReference type="RefSeq" id="XP_040747788.1">
    <property type="nucleotide sequence ID" value="XM_040890047.1"/>
</dbReference>
<comment type="caution">
    <text evidence="2">The sequence shown here is derived from an EMBL/GenBank/DDBJ whole genome shotgun (WGS) entry which is preliminary data.</text>
</comment>
<dbReference type="GeneID" id="63806695"/>
<dbReference type="EMBL" id="MCFD01000001">
    <property type="protein sequence ID" value="ORX74577.1"/>
    <property type="molecule type" value="Genomic_DNA"/>
</dbReference>
<dbReference type="Proteomes" id="UP000193922">
    <property type="component" value="Unassembled WGS sequence"/>
</dbReference>
<gene>
    <name evidence="2" type="ORF">DL89DRAFT_290100</name>
</gene>
<protein>
    <submittedName>
        <fullName evidence="2">Uncharacterized protein</fullName>
    </submittedName>
</protein>
<proteinExistence type="predicted"/>
<evidence type="ECO:0000256" key="1">
    <source>
        <dbReference type="SAM" id="MobiDB-lite"/>
    </source>
</evidence>
<feature type="region of interest" description="Disordered" evidence="1">
    <location>
        <begin position="1"/>
        <end position="22"/>
    </location>
</feature>
<evidence type="ECO:0000313" key="3">
    <source>
        <dbReference type="Proteomes" id="UP000193922"/>
    </source>
</evidence>
<dbReference type="OrthoDB" id="435402at2759"/>
<dbReference type="AlphaFoldDB" id="A0A1Y1WLZ1"/>
<accession>A0A1Y1WLZ1</accession>
<evidence type="ECO:0000313" key="2">
    <source>
        <dbReference type="EMBL" id="ORX74577.1"/>
    </source>
</evidence>
<reference evidence="2 3" key="1">
    <citation type="submission" date="2016-07" db="EMBL/GenBank/DDBJ databases">
        <title>Pervasive Adenine N6-methylation of Active Genes in Fungi.</title>
        <authorList>
            <consortium name="DOE Joint Genome Institute"/>
            <person name="Mondo S.J."/>
            <person name="Dannebaum R.O."/>
            <person name="Kuo R.C."/>
            <person name="Labutti K."/>
            <person name="Haridas S."/>
            <person name="Kuo A."/>
            <person name="Salamov A."/>
            <person name="Ahrendt S.R."/>
            <person name="Lipzen A."/>
            <person name="Sullivan W."/>
            <person name="Andreopoulos W.B."/>
            <person name="Clum A."/>
            <person name="Lindquist E."/>
            <person name="Daum C."/>
            <person name="Ramamoorthy G.K."/>
            <person name="Gryganskyi A."/>
            <person name="Culley D."/>
            <person name="Magnuson J.K."/>
            <person name="James T.Y."/>
            <person name="O'Malley M.A."/>
            <person name="Stajich J.E."/>
            <person name="Spatafora J.W."/>
            <person name="Visel A."/>
            <person name="Grigoriev I.V."/>
        </authorList>
    </citation>
    <scope>NUCLEOTIDE SEQUENCE [LARGE SCALE GENOMIC DNA]</scope>
    <source>
        <strain evidence="2 3">ATCC 12442</strain>
    </source>
</reference>